<feature type="domain" description="HTH LytTR-type" evidence="1">
    <location>
        <begin position="15"/>
        <end position="91"/>
    </location>
</feature>
<organism evidence="2 3">
    <name type="scientific">Candidatus Pristimantibacillus lignocellulolyticus</name>
    <dbReference type="NCBI Taxonomy" id="2994561"/>
    <lineage>
        <taxon>Bacteria</taxon>
        <taxon>Bacillati</taxon>
        <taxon>Bacillota</taxon>
        <taxon>Bacilli</taxon>
        <taxon>Bacillales</taxon>
        <taxon>Paenibacillaceae</taxon>
        <taxon>Candidatus Pristimantibacillus</taxon>
    </lineage>
</organism>
<evidence type="ECO:0000259" key="1">
    <source>
        <dbReference type="Pfam" id="PF04397"/>
    </source>
</evidence>
<sequence length="124" mass="14354">MNNLTVTKDPDGQSGILSIPLRSVDYLLCESEKKRMLVYVGDVIYYMMGTVKYWETAIANTGDYRFVKVDRNTLVNIVNIQILDTKYRKAYFGSNKKFGCEFAHHKFSEYEQIIKSFNKSVSVI</sequence>
<dbReference type="InterPro" id="IPR007492">
    <property type="entry name" value="LytTR_DNA-bd_dom"/>
</dbReference>
<keyword evidence="2" id="KW-0238">DNA-binding</keyword>
<evidence type="ECO:0000313" key="3">
    <source>
        <dbReference type="Proteomes" id="UP001056756"/>
    </source>
</evidence>
<evidence type="ECO:0000313" key="2">
    <source>
        <dbReference type="EMBL" id="URN94536.1"/>
    </source>
</evidence>
<reference evidence="2" key="1">
    <citation type="submission" date="2022-05" db="EMBL/GenBank/DDBJ databases">
        <title>Novel bacterial taxa in a minimal lignocellulolytic consortium and its capacity to transform plastics disclosed by genome-resolved metagenomics.</title>
        <authorList>
            <person name="Rodriguez C.A.D."/>
            <person name="Diaz-Garcia L."/>
            <person name="Herrera K."/>
            <person name="Tarazona N.A."/>
            <person name="Sproer C."/>
            <person name="Overmann J."/>
            <person name="Jimenez D.J."/>
        </authorList>
    </citation>
    <scope>NUCLEOTIDE SEQUENCE</scope>
    <source>
        <strain evidence="2">MAG5</strain>
    </source>
</reference>
<dbReference type="Proteomes" id="UP001056756">
    <property type="component" value="Chromosome"/>
</dbReference>
<proteinExistence type="predicted"/>
<accession>A0A9J6ZF83</accession>
<dbReference type="KEGG" id="plig:NAG76_22410"/>
<dbReference type="Gene3D" id="2.40.50.1020">
    <property type="entry name" value="LytTr DNA-binding domain"/>
    <property type="match status" value="1"/>
</dbReference>
<name>A0A9J6ZF83_9BACL</name>
<dbReference type="GO" id="GO:0003677">
    <property type="term" value="F:DNA binding"/>
    <property type="evidence" value="ECO:0007669"/>
    <property type="project" value="UniProtKB-KW"/>
</dbReference>
<protein>
    <submittedName>
        <fullName evidence="2">LytTR family transcriptional regulator DNA-binding domain-containing protein</fullName>
    </submittedName>
</protein>
<gene>
    <name evidence="2" type="ORF">NAG76_22410</name>
</gene>
<dbReference type="Pfam" id="PF04397">
    <property type="entry name" value="LytTR"/>
    <property type="match status" value="1"/>
</dbReference>
<dbReference type="AlphaFoldDB" id="A0A9J6ZF83"/>
<dbReference type="EMBL" id="CP097899">
    <property type="protein sequence ID" value="URN94536.1"/>
    <property type="molecule type" value="Genomic_DNA"/>
</dbReference>